<dbReference type="GO" id="GO:0009086">
    <property type="term" value="P:methionine biosynthetic process"/>
    <property type="evidence" value="ECO:0007669"/>
    <property type="project" value="TreeGrafter"/>
</dbReference>
<accession>A0A1I8JJU1</accession>
<dbReference type="Gene3D" id="3.20.20.220">
    <property type="match status" value="1"/>
</dbReference>
<keyword evidence="6" id="KW-0560">Oxidoreductase</keyword>
<dbReference type="Pfam" id="PF02219">
    <property type="entry name" value="MTHFR"/>
    <property type="match status" value="1"/>
</dbReference>
<dbReference type="Pfam" id="PF21895">
    <property type="entry name" value="MTHFR_C"/>
    <property type="match status" value="1"/>
</dbReference>
<keyword evidence="12" id="KW-1185">Reference proteome</keyword>
<evidence type="ECO:0000256" key="6">
    <source>
        <dbReference type="ARBA" id="ARBA00023002"/>
    </source>
</evidence>
<proteinExistence type="inferred from homology"/>
<comment type="catalytic activity">
    <reaction evidence="8">
        <text>(6S)-5-methyl-5,6,7,8-tetrahydrofolate + NADP(+) = (6R)-5,10-methylene-5,6,7,8-tetrahydrofolate + NADPH + H(+)</text>
        <dbReference type="Rhea" id="RHEA:19817"/>
        <dbReference type="ChEBI" id="CHEBI:15378"/>
        <dbReference type="ChEBI" id="CHEBI:15636"/>
        <dbReference type="ChEBI" id="CHEBI:18608"/>
        <dbReference type="ChEBI" id="CHEBI:57783"/>
        <dbReference type="ChEBI" id="CHEBI:58349"/>
        <dbReference type="EC" id="1.5.1.53"/>
    </reaction>
    <physiologicalReaction direction="right-to-left" evidence="8">
        <dbReference type="Rhea" id="RHEA:19819"/>
    </physiologicalReaction>
</comment>
<comment type="similarity">
    <text evidence="3">Belongs to the methylenetetrahydrofolate reductase family.</text>
</comment>
<feature type="compositionally biased region" description="Polar residues" evidence="10">
    <location>
        <begin position="57"/>
        <end position="67"/>
    </location>
</feature>
<keyword evidence="4" id="KW-0285">Flavoprotein</keyword>
<dbReference type="WBParaSite" id="maker-uti_cns_0048262-snap-gene-0.3-mRNA-1">
    <property type="protein sequence ID" value="maker-uti_cns_0048262-snap-gene-0.3-mRNA-1"/>
    <property type="gene ID" value="maker-uti_cns_0048262-snap-gene-0.3"/>
</dbReference>
<dbReference type="GO" id="GO:0106313">
    <property type="term" value="F:methylenetetrahydrofolate reductase (NADPH) activity"/>
    <property type="evidence" value="ECO:0007669"/>
    <property type="project" value="UniProtKB-EC"/>
</dbReference>
<comment type="cofactor">
    <cofactor evidence="1">
        <name>FAD</name>
        <dbReference type="ChEBI" id="CHEBI:57692"/>
    </cofactor>
</comment>
<dbReference type="GO" id="GO:0035999">
    <property type="term" value="P:tetrahydrofolate interconversion"/>
    <property type="evidence" value="ECO:0007669"/>
    <property type="project" value="UniProtKB-UniPathway"/>
</dbReference>
<evidence type="ECO:0000313" key="12">
    <source>
        <dbReference type="Proteomes" id="UP000095280"/>
    </source>
</evidence>
<evidence type="ECO:0000256" key="1">
    <source>
        <dbReference type="ARBA" id="ARBA00001974"/>
    </source>
</evidence>
<evidence type="ECO:0000313" key="13">
    <source>
        <dbReference type="WBParaSite" id="maker-uti_cns_0048262-snap-gene-0.3-mRNA-1"/>
    </source>
</evidence>
<evidence type="ECO:0000256" key="3">
    <source>
        <dbReference type="ARBA" id="ARBA00006743"/>
    </source>
</evidence>
<dbReference type="SUPFAM" id="SSF51730">
    <property type="entry name" value="FAD-linked oxidoreductase"/>
    <property type="match status" value="1"/>
</dbReference>
<evidence type="ECO:0000256" key="9">
    <source>
        <dbReference type="RuleBase" id="RU004254"/>
    </source>
</evidence>
<dbReference type="InterPro" id="IPR003171">
    <property type="entry name" value="Mehydrof_redctse-like"/>
</dbReference>
<feature type="compositionally biased region" description="Polar residues" evidence="10">
    <location>
        <begin position="25"/>
        <end position="36"/>
    </location>
</feature>
<organism evidence="12 13">
    <name type="scientific">Macrostomum lignano</name>
    <dbReference type="NCBI Taxonomy" id="282301"/>
    <lineage>
        <taxon>Eukaryota</taxon>
        <taxon>Metazoa</taxon>
        <taxon>Spiralia</taxon>
        <taxon>Lophotrochozoa</taxon>
        <taxon>Platyhelminthes</taxon>
        <taxon>Rhabditophora</taxon>
        <taxon>Macrostomorpha</taxon>
        <taxon>Macrostomida</taxon>
        <taxon>Macrostomidae</taxon>
        <taxon>Macrostomum</taxon>
    </lineage>
</organism>
<dbReference type="EC" id="1.5.1.53" evidence="7"/>
<dbReference type="Proteomes" id="UP000095280">
    <property type="component" value="Unplaced"/>
</dbReference>
<keyword evidence="5" id="KW-0274">FAD</keyword>
<protein>
    <recommendedName>
        <fullName evidence="7">methylenetetrahydrofolate reductase (NADPH)</fullName>
        <ecNumber evidence="7">1.5.1.53</ecNumber>
    </recommendedName>
</protein>
<feature type="compositionally biased region" description="Low complexity" evidence="10">
    <location>
        <begin position="1"/>
        <end position="24"/>
    </location>
</feature>
<dbReference type="NCBIfam" id="TIGR00677">
    <property type="entry name" value="fadh2_euk"/>
    <property type="match status" value="1"/>
</dbReference>
<dbReference type="InterPro" id="IPR004621">
    <property type="entry name" value="Fadh2_euk"/>
</dbReference>
<feature type="region of interest" description="Disordered" evidence="10">
    <location>
        <begin position="1"/>
        <end position="129"/>
    </location>
</feature>
<dbReference type="PANTHER" id="PTHR45754:SF3">
    <property type="entry name" value="METHYLENETETRAHYDROFOLATE REDUCTASE (NADPH)"/>
    <property type="match status" value="1"/>
</dbReference>
<name>A0A1I8JJU1_9PLAT</name>
<dbReference type="UniPathway" id="UPA00193"/>
<dbReference type="InterPro" id="IPR053806">
    <property type="entry name" value="MTHFR_C"/>
</dbReference>
<dbReference type="InterPro" id="IPR029041">
    <property type="entry name" value="FAD-linked_oxidoreductase-like"/>
</dbReference>
<sequence>DVPASPTSPSPAVAGVRRAVASAAQPASSTEASSDALTERDSGYQRGGNAWKASPATAGQQQRPSMNGTGGRAGRKASEGQTLRMESQQNGHAYESDAPKILCRVSSGDSSSSASNATEMNDCHDSRPHSPVLPIAQYRPLISRINRRIEKGKRWFSCEFFPPRTASGAVNLLSKFDRFAKGRPLFCDVTWHPAGNPMSDAPTSSIMVASAMLNYSGIDTMLHVTCVGLPEERMTAALERAKGLGLKNILALRGDLPEAPEDGAGGSGDVNNGDLLGDFKYAVDLVRFIRKRYGSFFNICVAGYPTGHPEASSYADDLLRLKEKVDAGADFIITQLFFEADTFLKFQSDCRQLGIRCPIIPGVLPIQAYQSLRHIVKLSKLAVPDEIIRTIEPIKENDEAIRNYGIFQCTQLCRKLLESGEVHGIHFYTLNREVATIEILRNIGLWHEDLPRPLPWKHSANHERCGELVRPVFWSNRPTSYVHRTLHWEEFPNGRWGRPDAPAFGELKDYYLFYLTVRATKKDRLNMWGEQLASERDVWRVFVNFVSGEPNANGFRVTRLPWSDEELQQESRAIRDQLVALNSRGVLTINSQPNVNGLPSGDSTYGWGGPGGYVYQKAYLEFFLPGQFLAALEQVLDRFSPRVNYQIVNREGTVNRLNFSQQEPIALTWGVFPASEIIQPTVCDNGAFMAWKDEAFGLWTQEWANLYPEGSDSRRIIQGIAEDYLLVTLVDNEFPAENCLWSVVEQVLTTQSQQGALSGINSSSHLEVTVKAVALLLPRRSGSFAGTLHLHRLAQLLASLFVVDSQPLVQQDAQQAHGVQLVPAGPAVGAVAFQTDFELLKAPIATAETLYVAVHKWQAAKYGIPSGRAEPELGHYAERINVELLRQDSLQHLRGKEGGRMQLGALYTVQTHLNTKLFLTFAPPTKQLVVQRHRAPPLLLRLHSGIDHSGVGEVSHQAKGEPLSQIRVDALHRDVQLRGAFESEIGRQPGVHHVDGFAHQIVGQEDHPDDGQHAQVGHVLPLDGADLASGQADLLRVGQQLLLVLVADPHRLPHLPAGERQQRVSGSLGDRVHYCLLATVVNVDELLGHVVWLKMPMRDISMSRNAAAAIIFGTKRPTTVVNSKSTVTKWISFSISWNAVMNSLSEPGSGDDSCGRGAFLSQASRTFEQSNMPNMRLVSFMYHGTSSLNLLHNWLPTLWHLFTMSNRIVLHIFFIVFRNLAEAPFLALASATLDHGFAPVYPPVHVHDGLRLLLLFRLLRFFQHSISLLGRLLQLRLHLVRVARLANFIVDVLFHLFLLNHEIVEHGLRTAGVLKVQRGGAGVQPLEQEAQQQSGGHVLVRDVHERFQTELQAGLDQVAARQHEALHGQLSLVQIVHQRLERPAEHSLDNLAGHVAAAELEEQAGNEEEQYDDAPDDANAELQQADDGPSLRGEAQRKELRRAGHGCALLEAQRLVVAQPGVGHIRCALAHLGALLKYRADHPAKGVCTPQHSLQLQSGDSGSWLSTANPPVGTETSGTVVSICRSVTAEPPVRPLAEATSPASRMALGSRPAKPS</sequence>
<feature type="domain" description="MTHFR SAM-binding regulatory" evidence="11">
    <location>
        <begin position="452"/>
        <end position="749"/>
    </location>
</feature>
<dbReference type="CDD" id="cd00537">
    <property type="entry name" value="MTHFR"/>
    <property type="match status" value="1"/>
</dbReference>
<feature type="compositionally biased region" description="Polar residues" evidence="10">
    <location>
        <begin position="79"/>
        <end position="91"/>
    </location>
</feature>
<dbReference type="PANTHER" id="PTHR45754">
    <property type="entry name" value="METHYLENETETRAHYDROFOLATE REDUCTASE"/>
    <property type="match status" value="1"/>
</dbReference>
<evidence type="ECO:0000256" key="10">
    <source>
        <dbReference type="SAM" id="MobiDB-lite"/>
    </source>
</evidence>
<evidence type="ECO:0000256" key="5">
    <source>
        <dbReference type="ARBA" id="ARBA00022827"/>
    </source>
</evidence>
<evidence type="ECO:0000256" key="4">
    <source>
        <dbReference type="ARBA" id="ARBA00022630"/>
    </source>
</evidence>
<comment type="pathway">
    <text evidence="2 9">One-carbon metabolism; tetrahydrofolate interconversion.</text>
</comment>
<dbReference type="GO" id="GO:0071949">
    <property type="term" value="F:FAD binding"/>
    <property type="evidence" value="ECO:0007669"/>
    <property type="project" value="TreeGrafter"/>
</dbReference>
<dbReference type="GO" id="GO:0005829">
    <property type="term" value="C:cytosol"/>
    <property type="evidence" value="ECO:0007669"/>
    <property type="project" value="TreeGrafter"/>
</dbReference>
<evidence type="ECO:0000256" key="2">
    <source>
        <dbReference type="ARBA" id="ARBA00004777"/>
    </source>
</evidence>
<evidence type="ECO:0000259" key="11">
    <source>
        <dbReference type="Pfam" id="PF21895"/>
    </source>
</evidence>
<feature type="compositionally biased region" description="Low complexity" evidence="10">
    <location>
        <begin position="106"/>
        <end position="115"/>
    </location>
</feature>
<evidence type="ECO:0000256" key="8">
    <source>
        <dbReference type="ARBA" id="ARBA00047751"/>
    </source>
</evidence>
<feature type="region of interest" description="Disordered" evidence="10">
    <location>
        <begin position="1531"/>
        <end position="1556"/>
    </location>
</feature>
<reference evidence="13" key="1">
    <citation type="submission" date="2016-11" db="UniProtKB">
        <authorList>
            <consortium name="WormBaseParasite"/>
        </authorList>
    </citation>
    <scope>IDENTIFICATION</scope>
</reference>
<evidence type="ECO:0000256" key="7">
    <source>
        <dbReference type="ARBA" id="ARBA00034530"/>
    </source>
</evidence>